<dbReference type="Pfam" id="PF07731">
    <property type="entry name" value="Cu-oxidase_2"/>
    <property type="match status" value="1"/>
</dbReference>
<organism evidence="17 18">
    <name type="scientific">Cajanus cajan</name>
    <name type="common">Pigeon pea</name>
    <name type="synonym">Cajanus indicus</name>
    <dbReference type="NCBI Taxonomy" id="3821"/>
    <lineage>
        <taxon>Eukaryota</taxon>
        <taxon>Viridiplantae</taxon>
        <taxon>Streptophyta</taxon>
        <taxon>Embryophyta</taxon>
        <taxon>Tracheophyta</taxon>
        <taxon>Spermatophyta</taxon>
        <taxon>Magnoliopsida</taxon>
        <taxon>eudicotyledons</taxon>
        <taxon>Gunneridae</taxon>
        <taxon>Pentapetalae</taxon>
        <taxon>rosids</taxon>
        <taxon>fabids</taxon>
        <taxon>Fabales</taxon>
        <taxon>Fabaceae</taxon>
        <taxon>Papilionoideae</taxon>
        <taxon>50 kb inversion clade</taxon>
        <taxon>NPAAA clade</taxon>
        <taxon>indigoferoid/millettioid clade</taxon>
        <taxon>Phaseoleae</taxon>
        <taxon>Cajanus</taxon>
    </lineage>
</organism>
<dbReference type="OMA" id="LYYMTIS"/>
<evidence type="ECO:0000256" key="1">
    <source>
        <dbReference type="ARBA" id="ARBA00000349"/>
    </source>
</evidence>
<dbReference type="EMBL" id="KQ483582">
    <property type="protein sequence ID" value="KYP45700.1"/>
    <property type="molecule type" value="Genomic_DNA"/>
</dbReference>
<dbReference type="InterPro" id="IPR045087">
    <property type="entry name" value="Cu-oxidase_fam"/>
</dbReference>
<dbReference type="InterPro" id="IPR034285">
    <property type="entry name" value="CuRO_2_LCC"/>
</dbReference>
<evidence type="ECO:0000256" key="13">
    <source>
        <dbReference type="ARBA" id="ARBA00023185"/>
    </source>
</evidence>
<dbReference type="InterPro" id="IPR011707">
    <property type="entry name" value="Cu-oxidase-like_N"/>
</dbReference>
<reference evidence="17" key="1">
    <citation type="journal article" date="2012" name="Nat. Biotechnol.">
        <title>Draft genome sequence of pigeonpea (Cajanus cajan), an orphan legume crop of resource-poor farmers.</title>
        <authorList>
            <person name="Varshney R.K."/>
            <person name="Chen W."/>
            <person name="Li Y."/>
            <person name="Bharti A.K."/>
            <person name="Saxena R.K."/>
            <person name="Schlueter J.A."/>
            <person name="Donoghue M.T."/>
            <person name="Azam S."/>
            <person name="Fan G."/>
            <person name="Whaley A.M."/>
            <person name="Farmer A.D."/>
            <person name="Sheridan J."/>
            <person name="Iwata A."/>
            <person name="Tuteja R."/>
            <person name="Penmetsa R.V."/>
            <person name="Wu W."/>
            <person name="Upadhyaya H.D."/>
            <person name="Yang S.P."/>
            <person name="Shah T."/>
            <person name="Saxena K.B."/>
            <person name="Michael T."/>
            <person name="McCombie W.R."/>
            <person name="Yang B."/>
            <person name="Zhang G."/>
            <person name="Yang H."/>
            <person name="Wang J."/>
            <person name="Spillane C."/>
            <person name="Cook D.R."/>
            <person name="May G.D."/>
            <person name="Xu X."/>
            <person name="Jackson S.A."/>
        </authorList>
    </citation>
    <scope>NUCLEOTIDE SEQUENCE [LARGE SCALE GENOMIC DNA]</scope>
</reference>
<dbReference type="AlphaFoldDB" id="A0A151RT22"/>
<evidence type="ECO:0000313" key="18">
    <source>
        <dbReference type="Proteomes" id="UP000075243"/>
    </source>
</evidence>
<comment type="subcellular location">
    <subcellularLocation>
        <location evidence="3">Secreted</location>
        <location evidence="3">Extracellular space</location>
        <location evidence="3">Apoplast</location>
    </subcellularLocation>
</comment>
<dbReference type="STRING" id="3821.A0A151RT22"/>
<comment type="cofactor">
    <cofactor evidence="2">
        <name>Cu cation</name>
        <dbReference type="ChEBI" id="CHEBI:23378"/>
    </cofactor>
</comment>
<keyword evidence="6" id="KW-0052">Apoplast</keyword>
<dbReference type="GO" id="GO:0052716">
    <property type="term" value="F:hydroquinone:oxygen oxidoreductase activity"/>
    <property type="evidence" value="ECO:0007669"/>
    <property type="project" value="UniProtKB-EC"/>
</dbReference>
<sequence length="481" mass="53347">MSAWADGAEYVTQCPIQAGHSFSYRINIIGQEGTLWWHAHSSFLRATVHGALFIRPRRGRPYAFLRPYKEVPILLGEWWKDDVMEIDSQVLPPSDAFMINGLPGDLYNCSQEGMFKLKVKAGKTYLLRIINTNLITQVFFKLANHNFTVVAIDAVYTPPLVTDVVVAGPGQTTDVLLEANQPIGSYYMAASVYYSTTAAFDNTTARGLVVYQGSQSASPPMPLMPVYNDTKTANKFYTNLTGLPIGPHWAACPDQVDQSLFMVFGVNLERCHKNGTCLGPFGFNFSASINNESFVLPSDVGVSMLEAFYKGVSGVYTRDFPNGPPYEFDYTSPNTSLDFTRIFAHKSTKVKRVRFNSTVEIVLQSTSFLDVENHPMHLHGFNFYVLAQGYGNYNATRDREKFNLVNPQMRNTIGVPRGGWAVIRFKANNPGIMASSGATVASFFQVRKKHACVDAIFAATNTSIQTNIAQDPPIDVLPPKS</sequence>
<protein>
    <recommendedName>
        <fullName evidence="5">laccase</fullName>
        <ecNumber evidence="5">1.10.3.2</ecNumber>
    </recommendedName>
</protein>
<keyword evidence="8" id="KW-0479">Metal-binding</keyword>
<evidence type="ECO:0000256" key="5">
    <source>
        <dbReference type="ARBA" id="ARBA00012297"/>
    </source>
</evidence>
<keyword evidence="9" id="KW-0677">Repeat</keyword>
<keyword evidence="18" id="KW-1185">Reference proteome</keyword>
<keyword evidence="13" id="KW-0439">Lignin degradation</keyword>
<dbReference type="Proteomes" id="UP000075243">
    <property type="component" value="Unassembled WGS sequence"/>
</dbReference>
<evidence type="ECO:0000256" key="2">
    <source>
        <dbReference type="ARBA" id="ARBA00001935"/>
    </source>
</evidence>
<comment type="catalytic activity">
    <reaction evidence="1">
        <text>4 hydroquinone + O2 = 4 benzosemiquinone + 2 H2O</text>
        <dbReference type="Rhea" id="RHEA:11276"/>
        <dbReference type="ChEBI" id="CHEBI:15377"/>
        <dbReference type="ChEBI" id="CHEBI:15379"/>
        <dbReference type="ChEBI" id="CHEBI:17594"/>
        <dbReference type="ChEBI" id="CHEBI:17977"/>
        <dbReference type="EC" id="1.10.3.2"/>
    </reaction>
</comment>
<evidence type="ECO:0000256" key="12">
    <source>
        <dbReference type="ARBA" id="ARBA00023180"/>
    </source>
</evidence>
<feature type="domain" description="Plastocyanin-like" evidence="14">
    <location>
        <begin position="70"/>
        <end position="214"/>
    </location>
</feature>
<keyword evidence="11" id="KW-0186">Copper</keyword>
<keyword evidence="7" id="KW-0964">Secreted</keyword>
<dbReference type="EC" id="1.10.3.2" evidence="5"/>
<evidence type="ECO:0000259" key="14">
    <source>
        <dbReference type="Pfam" id="PF00394"/>
    </source>
</evidence>
<evidence type="ECO:0000256" key="11">
    <source>
        <dbReference type="ARBA" id="ARBA00023008"/>
    </source>
</evidence>
<comment type="similarity">
    <text evidence="4">Belongs to the multicopper oxidase family.</text>
</comment>
<evidence type="ECO:0000313" key="17">
    <source>
        <dbReference type="EMBL" id="KYP45700.1"/>
    </source>
</evidence>
<accession>A0A151RT22</accession>
<dbReference type="CDD" id="cd13875">
    <property type="entry name" value="CuRO_2_LCC_plant"/>
    <property type="match status" value="1"/>
</dbReference>
<evidence type="ECO:0000256" key="8">
    <source>
        <dbReference type="ARBA" id="ARBA00022723"/>
    </source>
</evidence>
<dbReference type="PANTHER" id="PTHR11709">
    <property type="entry name" value="MULTI-COPPER OXIDASE"/>
    <property type="match status" value="1"/>
</dbReference>
<evidence type="ECO:0000259" key="15">
    <source>
        <dbReference type="Pfam" id="PF07731"/>
    </source>
</evidence>
<evidence type="ECO:0000259" key="16">
    <source>
        <dbReference type="Pfam" id="PF07732"/>
    </source>
</evidence>
<dbReference type="Pfam" id="PF07732">
    <property type="entry name" value="Cu-oxidase_3"/>
    <property type="match status" value="1"/>
</dbReference>
<evidence type="ECO:0000256" key="10">
    <source>
        <dbReference type="ARBA" id="ARBA00023002"/>
    </source>
</evidence>
<dbReference type="InterPro" id="IPR008972">
    <property type="entry name" value="Cupredoxin"/>
</dbReference>
<dbReference type="GO" id="GO:0046274">
    <property type="term" value="P:lignin catabolic process"/>
    <property type="evidence" value="ECO:0007669"/>
    <property type="project" value="UniProtKB-KW"/>
</dbReference>
<dbReference type="Gramene" id="C.cajan_34995.t">
    <property type="protein sequence ID" value="C.cajan_34995.t"/>
    <property type="gene ID" value="C.cajan_34995"/>
</dbReference>
<dbReference type="Pfam" id="PF00394">
    <property type="entry name" value="Cu-oxidase"/>
    <property type="match status" value="1"/>
</dbReference>
<feature type="domain" description="Plastocyanin-like" evidence="16">
    <location>
        <begin position="3"/>
        <end position="58"/>
    </location>
</feature>
<evidence type="ECO:0000256" key="3">
    <source>
        <dbReference type="ARBA" id="ARBA00004271"/>
    </source>
</evidence>
<dbReference type="Gene3D" id="2.60.40.420">
    <property type="entry name" value="Cupredoxins - blue copper proteins"/>
    <property type="match status" value="3"/>
</dbReference>
<evidence type="ECO:0000256" key="4">
    <source>
        <dbReference type="ARBA" id="ARBA00010609"/>
    </source>
</evidence>
<evidence type="ECO:0000256" key="6">
    <source>
        <dbReference type="ARBA" id="ARBA00022523"/>
    </source>
</evidence>
<gene>
    <name evidence="17" type="ORF">KK1_032753</name>
</gene>
<dbReference type="SUPFAM" id="SSF49503">
    <property type="entry name" value="Cupredoxins"/>
    <property type="match status" value="3"/>
</dbReference>
<evidence type="ECO:0000256" key="9">
    <source>
        <dbReference type="ARBA" id="ARBA00022737"/>
    </source>
</evidence>
<proteinExistence type="inferred from homology"/>
<keyword evidence="10" id="KW-0560">Oxidoreductase</keyword>
<dbReference type="PANTHER" id="PTHR11709:SF9">
    <property type="entry name" value="LACCASE-7"/>
    <property type="match status" value="1"/>
</dbReference>
<keyword evidence="12" id="KW-0325">Glycoprotein</keyword>
<dbReference type="GO" id="GO:0005507">
    <property type="term" value="F:copper ion binding"/>
    <property type="evidence" value="ECO:0007669"/>
    <property type="project" value="InterPro"/>
</dbReference>
<dbReference type="InterPro" id="IPR011706">
    <property type="entry name" value="Cu-oxidase_C"/>
</dbReference>
<dbReference type="GO" id="GO:0048046">
    <property type="term" value="C:apoplast"/>
    <property type="evidence" value="ECO:0007669"/>
    <property type="project" value="UniProtKB-SubCell"/>
</dbReference>
<feature type="domain" description="Plastocyanin-like" evidence="15">
    <location>
        <begin position="320"/>
        <end position="432"/>
    </location>
</feature>
<evidence type="ECO:0000256" key="7">
    <source>
        <dbReference type="ARBA" id="ARBA00022525"/>
    </source>
</evidence>
<name>A0A151RT22_CAJCA</name>
<dbReference type="InterPro" id="IPR001117">
    <property type="entry name" value="Cu-oxidase_2nd"/>
</dbReference>